<sequence length="332" mass="34418">MQQPSSFWFVVLVNELLPLGLALSYGIWSLNRNVGPAEAAPHGMLQWAWARYEGEPLWHQRMILGRRVRTPLERVSEWMVLICTVDTGIYEEDYSCQGRDIIAVRFTSDRATFPAGVGAANSYRFRRNLTVVEMQQIDQTALDSCTAALVADHQRLRLPAPGRPFLVPLTFGPAGDGGPGAGAAPAAAAAAPLVAAALAAPVAVPAGALAALPPAGGAVPGGAAAAELGAAAPAAVAAVWVLVESTTAGKRGAVVTPPAGSDLRGAVGLMPQADGARVAIRSISEPAQTYAGREAASDASLMSIVANPAVPGGRLLRQWRDAVASFTEESFV</sequence>
<keyword evidence="1" id="KW-0472">Membrane</keyword>
<keyword evidence="3" id="KW-1185">Reference proteome</keyword>
<accession>A0ABN9QX79</accession>
<gene>
    <name evidence="2" type="ORF">PCOR1329_LOCUS14941</name>
</gene>
<protein>
    <submittedName>
        <fullName evidence="2">Uncharacterized protein</fullName>
    </submittedName>
</protein>
<keyword evidence="1" id="KW-0812">Transmembrane</keyword>
<evidence type="ECO:0000256" key="1">
    <source>
        <dbReference type="SAM" id="Phobius"/>
    </source>
</evidence>
<name>A0ABN9QX79_9DINO</name>
<dbReference type="Proteomes" id="UP001189429">
    <property type="component" value="Unassembled WGS sequence"/>
</dbReference>
<feature type="non-terminal residue" evidence="2">
    <location>
        <position position="332"/>
    </location>
</feature>
<comment type="caution">
    <text evidence="2">The sequence shown here is derived from an EMBL/GenBank/DDBJ whole genome shotgun (WGS) entry which is preliminary data.</text>
</comment>
<dbReference type="EMBL" id="CAUYUJ010004483">
    <property type="protein sequence ID" value="CAK0809793.1"/>
    <property type="molecule type" value="Genomic_DNA"/>
</dbReference>
<feature type="transmembrane region" description="Helical" evidence="1">
    <location>
        <begin position="7"/>
        <end position="28"/>
    </location>
</feature>
<reference evidence="2" key="1">
    <citation type="submission" date="2023-10" db="EMBL/GenBank/DDBJ databases">
        <authorList>
            <person name="Chen Y."/>
            <person name="Shah S."/>
            <person name="Dougan E. K."/>
            <person name="Thang M."/>
            <person name="Chan C."/>
        </authorList>
    </citation>
    <scope>NUCLEOTIDE SEQUENCE [LARGE SCALE GENOMIC DNA]</scope>
</reference>
<evidence type="ECO:0000313" key="2">
    <source>
        <dbReference type="EMBL" id="CAK0809793.1"/>
    </source>
</evidence>
<proteinExistence type="predicted"/>
<keyword evidence="1" id="KW-1133">Transmembrane helix</keyword>
<evidence type="ECO:0000313" key="3">
    <source>
        <dbReference type="Proteomes" id="UP001189429"/>
    </source>
</evidence>
<organism evidence="2 3">
    <name type="scientific">Prorocentrum cordatum</name>
    <dbReference type="NCBI Taxonomy" id="2364126"/>
    <lineage>
        <taxon>Eukaryota</taxon>
        <taxon>Sar</taxon>
        <taxon>Alveolata</taxon>
        <taxon>Dinophyceae</taxon>
        <taxon>Prorocentrales</taxon>
        <taxon>Prorocentraceae</taxon>
        <taxon>Prorocentrum</taxon>
    </lineage>
</organism>